<name>A0AA38I577_9CUCU</name>
<evidence type="ECO:0000313" key="2">
    <source>
        <dbReference type="Proteomes" id="UP001168821"/>
    </source>
</evidence>
<dbReference type="AlphaFoldDB" id="A0AA38I577"/>
<comment type="caution">
    <text evidence="1">The sequence shown here is derived from an EMBL/GenBank/DDBJ whole genome shotgun (WGS) entry which is preliminary data.</text>
</comment>
<protein>
    <submittedName>
        <fullName evidence="1">Uncharacterized protein</fullName>
    </submittedName>
</protein>
<organism evidence="1 2">
    <name type="scientific">Zophobas morio</name>
    <dbReference type="NCBI Taxonomy" id="2755281"/>
    <lineage>
        <taxon>Eukaryota</taxon>
        <taxon>Metazoa</taxon>
        <taxon>Ecdysozoa</taxon>
        <taxon>Arthropoda</taxon>
        <taxon>Hexapoda</taxon>
        <taxon>Insecta</taxon>
        <taxon>Pterygota</taxon>
        <taxon>Neoptera</taxon>
        <taxon>Endopterygota</taxon>
        <taxon>Coleoptera</taxon>
        <taxon>Polyphaga</taxon>
        <taxon>Cucujiformia</taxon>
        <taxon>Tenebrionidae</taxon>
        <taxon>Zophobas</taxon>
    </lineage>
</organism>
<reference evidence="1" key="1">
    <citation type="journal article" date="2023" name="G3 (Bethesda)">
        <title>Whole genome assemblies of Zophobas morio and Tenebrio molitor.</title>
        <authorList>
            <person name="Kaur S."/>
            <person name="Stinson S.A."/>
            <person name="diCenzo G.C."/>
        </authorList>
    </citation>
    <scope>NUCLEOTIDE SEQUENCE</scope>
    <source>
        <strain evidence="1">QUZm001</strain>
    </source>
</reference>
<dbReference type="Proteomes" id="UP001168821">
    <property type="component" value="Unassembled WGS sequence"/>
</dbReference>
<evidence type="ECO:0000313" key="1">
    <source>
        <dbReference type="EMBL" id="KAJ3647054.1"/>
    </source>
</evidence>
<accession>A0AA38I577</accession>
<keyword evidence="2" id="KW-1185">Reference proteome</keyword>
<gene>
    <name evidence="1" type="ORF">Zmor_024602</name>
</gene>
<sequence length="377" mass="42772">MASASVNVSHTVLSSKTNDDIDKQCRKCKNKVSNAWSCVKCHKYFHKSCALVVQERNNKLIFLSNNELVCDKCCGDSNESVSSNSSTSSAQDVLKFLNSDEFSNLLNKMVDKAVSPLMIEIKKLRDEVQILKSSIFEMAKISTRETPYSSLKLPCWDDDRLSEKSSVLSSNEIEGNVFTISGNSDKKGPQKNLDKISFKRNVNLRSAVVEDNQNVYEPNKNAPVKSNITNATSKTRVMKTLIIGTSQVTNENGDALEDRSNEFVAVTRRRKRNIHVTRVNPRVIISRIEDYIRNKLQCVCTANHNMDNIQSFELKQLTCKFPDKYSSFKLSIDFSLIEKVLDPSFWPIGIAVRKYFSPRSVRRQSNFQKSPDHQTQS</sequence>
<proteinExistence type="predicted"/>
<dbReference type="EMBL" id="JALNTZ010000007">
    <property type="protein sequence ID" value="KAJ3647054.1"/>
    <property type="molecule type" value="Genomic_DNA"/>
</dbReference>